<dbReference type="SUPFAM" id="SSF55874">
    <property type="entry name" value="ATPase domain of HSP90 chaperone/DNA topoisomerase II/histidine kinase"/>
    <property type="match status" value="1"/>
</dbReference>
<evidence type="ECO:0000313" key="1">
    <source>
        <dbReference type="EMBL" id="GAM58163.1"/>
    </source>
</evidence>
<reference evidence="1 2" key="2">
    <citation type="submission" date="2015-01" db="EMBL/GenBank/DDBJ databases">
        <authorList>
            <consortium name="NBRP consortium"/>
            <person name="Sawabe T."/>
            <person name="Meirelles P."/>
            <person name="Feng G."/>
            <person name="Sayaka M."/>
            <person name="Hattori M."/>
            <person name="Ohkuma M."/>
        </authorList>
    </citation>
    <scope>NUCLEOTIDE SEQUENCE [LARGE SCALE GENOMIC DNA]</scope>
    <source>
        <strain evidence="2">JCM 19231</strain>
    </source>
</reference>
<sequence>MKHFTLEPSPSSLLESLRDIGYSMETALSDILDNSISAEASLIHVDFEYLNGKAWVQIFDNGTGMTYQELLEAMKLGSKNPLNTRSKDDLGRFGLGLKTASFSQARQLTVITKKDNTLSAMQWDLDEIATSHNGWQLNILGTDDFQENEQLIQAVKLLNNEDSGTVVLWKKLDRIDNFDSEEIKETKFNELMSNAREHISLTFHRFLDAKEGKNKPIVILFNNDKLEAYDPFCRDEVATVELTEKTININNSKVKVQPYVLPHHSKVSSEKYELYGGKEGYFQNQGFYVYRNKRLIIKANWFRVIPKSELNKLIRIRVDITNELDSIWKIDVKKANAAPPISVRNELRNIISNIEYSGRKVIKQKGYKQVRNVTYPIWERIQKSNSYEYLINKEHPLIQDISDSLDSETQRKLYNLIDSISTGFPAEHFYSEYASKTEKFDKQELDDKQVYESIGYLRNIYAQLDHDSFRAMIIGMEPFHSNQSQAIKQIDKLFS</sequence>
<comment type="caution">
    <text evidence="1">The sequence shown here is derived from an EMBL/GenBank/DDBJ whole genome shotgun (WGS) entry which is preliminary data.</text>
</comment>
<keyword evidence="2" id="KW-1185">Reference proteome</keyword>
<protein>
    <recommendedName>
        <fullName evidence="3">ATP-binding protein</fullName>
    </recommendedName>
</protein>
<name>A0A0B8P4E4_9VIBR</name>
<dbReference type="AlphaFoldDB" id="A0A0B8P4E4"/>
<evidence type="ECO:0000313" key="2">
    <source>
        <dbReference type="Proteomes" id="UP000031671"/>
    </source>
</evidence>
<organism evidence="1 2">
    <name type="scientific">Vibrio ishigakensis</name>
    <dbReference type="NCBI Taxonomy" id="1481914"/>
    <lineage>
        <taxon>Bacteria</taxon>
        <taxon>Pseudomonadati</taxon>
        <taxon>Pseudomonadota</taxon>
        <taxon>Gammaproteobacteria</taxon>
        <taxon>Vibrionales</taxon>
        <taxon>Vibrionaceae</taxon>
        <taxon>Vibrio</taxon>
    </lineage>
</organism>
<proteinExistence type="predicted"/>
<reference evidence="1 2" key="1">
    <citation type="submission" date="2015-01" db="EMBL/GenBank/DDBJ databases">
        <title>Vibrio sp. C1 JCM 19231 whole genome shotgun sequence.</title>
        <authorList>
            <person name="Sawabe T."/>
            <person name="Meirelles P."/>
            <person name="Feng G."/>
            <person name="Sayaka M."/>
            <person name="Hattori M."/>
            <person name="Ohkuma M."/>
        </authorList>
    </citation>
    <scope>NUCLEOTIDE SEQUENCE [LARGE SCALE GENOMIC DNA]</scope>
    <source>
        <strain evidence="2">JCM 19231</strain>
    </source>
</reference>
<dbReference type="Pfam" id="PF13589">
    <property type="entry name" value="HATPase_c_3"/>
    <property type="match status" value="1"/>
</dbReference>
<gene>
    <name evidence="1" type="ORF">JCM19231_1544</name>
</gene>
<dbReference type="Proteomes" id="UP000031671">
    <property type="component" value="Unassembled WGS sequence"/>
</dbReference>
<dbReference type="EMBL" id="BBRZ01000076">
    <property type="protein sequence ID" value="GAM58163.1"/>
    <property type="molecule type" value="Genomic_DNA"/>
</dbReference>
<evidence type="ECO:0008006" key="3">
    <source>
        <dbReference type="Google" id="ProtNLM"/>
    </source>
</evidence>
<dbReference type="InterPro" id="IPR036890">
    <property type="entry name" value="HATPase_C_sf"/>
</dbReference>
<accession>A0A0B8P4E4</accession>
<dbReference type="Gene3D" id="3.30.565.10">
    <property type="entry name" value="Histidine kinase-like ATPase, C-terminal domain"/>
    <property type="match status" value="1"/>
</dbReference>